<gene>
    <name evidence="1" type="ORF">ACE5IX_02860</name>
</gene>
<proteinExistence type="predicted"/>
<evidence type="ECO:0000313" key="1">
    <source>
        <dbReference type="EMBL" id="MFB5735429.1"/>
    </source>
</evidence>
<reference evidence="1 2" key="1">
    <citation type="submission" date="2024-09" db="EMBL/GenBank/DDBJ databases">
        <title>Taxonomic and Genotyping Characterization of Leptospira Strains isolated from Multiple Sources in Colombia highlights the importance of intermediate species.</title>
        <authorList>
            <person name="Torres Higuera L."/>
            <person name="Rojas Tapias D."/>
            <person name="Jimenez Velasquez S."/>
            <person name="Renjifo Ibanez C."/>
        </authorList>
    </citation>
    <scope>NUCLEOTIDE SEQUENCE [LARGE SCALE GENOMIC DNA]</scope>
    <source>
        <strain evidence="1 2">Lep080</strain>
    </source>
</reference>
<protein>
    <submittedName>
        <fullName evidence="1">Uncharacterized protein</fullName>
    </submittedName>
</protein>
<comment type="caution">
    <text evidence="1">The sequence shown here is derived from an EMBL/GenBank/DDBJ whole genome shotgun (WGS) entry which is preliminary data.</text>
</comment>
<evidence type="ECO:0000313" key="2">
    <source>
        <dbReference type="Proteomes" id="UP001580391"/>
    </source>
</evidence>
<name>A0ABV5BLZ8_9LEPT</name>
<dbReference type="EMBL" id="JBHILJ010000001">
    <property type="protein sequence ID" value="MFB5735429.1"/>
    <property type="molecule type" value="Genomic_DNA"/>
</dbReference>
<sequence>MFLTLLEPVPKRSSRLLRYLIRLVRKDVRTILVLPKQALSMEDGLKLGKLLSKIPNDESAPMLCFAESFAQAVAFCKELKETRFGTSSRVLPIFIDVSRLSDSSPDKDLGERFEGLGEIWERNFPLTCFLEIGRSSSRLEEASVRTSLFRISSLVMEARDSGWRRLKEVSEEYPRGEWTGELLSNFLLE</sequence>
<accession>A0ABV5BLZ8</accession>
<organism evidence="1 2">
    <name type="scientific">Leptospira wolffii</name>
    <dbReference type="NCBI Taxonomy" id="409998"/>
    <lineage>
        <taxon>Bacteria</taxon>
        <taxon>Pseudomonadati</taxon>
        <taxon>Spirochaetota</taxon>
        <taxon>Spirochaetia</taxon>
        <taxon>Leptospirales</taxon>
        <taxon>Leptospiraceae</taxon>
        <taxon>Leptospira</taxon>
    </lineage>
</organism>
<dbReference type="Proteomes" id="UP001580391">
    <property type="component" value="Unassembled WGS sequence"/>
</dbReference>
<keyword evidence="2" id="KW-1185">Reference proteome</keyword>
<dbReference type="RefSeq" id="WP_135700702.1">
    <property type="nucleotide sequence ID" value="NZ_JBHILI010000001.1"/>
</dbReference>